<dbReference type="PANTHER" id="PTHR33744:SF7">
    <property type="entry name" value="PUCR FAMILY TRANSCRIPTIONAL REGULATOR"/>
    <property type="match status" value="1"/>
</dbReference>
<dbReference type="InterPro" id="IPR051448">
    <property type="entry name" value="CdaR-like_regulators"/>
</dbReference>
<evidence type="ECO:0000259" key="3">
    <source>
        <dbReference type="Pfam" id="PF14361"/>
    </source>
</evidence>
<feature type="domain" description="PucR C-terminal helix-turn-helix" evidence="2">
    <location>
        <begin position="334"/>
        <end position="390"/>
    </location>
</feature>
<gene>
    <name evidence="5" type="ORF">CQY22_006205</name>
</gene>
<evidence type="ECO:0000256" key="1">
    <source>
        <dbReference type="ARBA" id="ARBA00006754"/>
    </source>
</evidence>
<dbReference type="Proteomes" id="UP000230551">
    <property type="component" value="Unassembled WGS sequence"/>
</dbReference>
<protein>
    <submittedName>
        <fullName evidence="5">PucR family transcriptional regulator</fullName>
    </submittedName>
</protein>
<dbReference type="InterPro" id="IPR042070">
    <property type="entry name" value="PucR_C-HTH_sf"/>
</dbReference>
<feature type="domain" description="RsbT co-antagonist protein RsbRD N-terminal" evidence="3">
    <location>
        <begin position="22"/>
        <end position="155"/>
    </location>
</feature>
<dbReference type="Pfam" id="PF17853">
    <property type="entry name" value="GGDEF_2"/>
    <property type="match status" value="1"/>
</dbReference>
<comment type="caution">
    <text evidence="5">The sequence shown here is derived from an EMBL/GenBank/DDBJ whole genome shotgun (WGS) entry which is preliminary data.</text>
</comment>
<evidence type="ECO:0000313" key="5">
    <source>
        <dbReference type="EMBL" id="PIB76306.1"/>
    </source>
</evidence>
<dbReference type="InterPro" id="IPR025751">
    <property type="entry name" value="RsbRD_N_dom"/>
</dbReference>
<dbReference type="AlphaFoldDB" id="A0A2G5PDB5"/>
<name>A0A2G5PDB5_9MYCO</name>
<sequence length="398" mass="42438">MPEPEAASGIAELGHLLESRLDQLARTAVSRVRTQVDFYRDSKAVSDDELLASATDNLRFVCRALADDTSFDTSPSAETGRARALSGIPRSAVTAAYRVAAHAAWDQMTDLAAAGDVVDRKTVLAATARFWDAQDRYTDAMTTAYHETATYLVVQNAAEQAALTEALLQGRPLGEYTVWDVASLLKLPSAGPFVVVAAAAPRVGAQPLPDIAAKLRALNVFSAWRLLPDTLIGIVHLPSASALESVVALLERAATTNVGVSPTFDDLSDTAANLRYARVALAARGGAEAKVCVFSDSVLAVAAVSAPEVSRKLAQITLGGFDALPAEERQSLGETFAAWVEHRGSVTDTAAALFCHRNTVRNRLHRIEEHTGRSLAEPRDIAELCLAFEARLLLPDPA</sequence>
<reference evidence="5 6" key="1">
    <citation type="journal article" date="2017" name="Infect. Genet. Evol.">
        <title>The new phylogeny of the genus Mycobacterium: The old and the news.</title>
        <authorList>
            <person name="Tortoli E."/>
            <person name="Fedrizzi T."/>
            <person name="Meehan C.J."/>
            <person name="Trovato A."/>
            <person name="Grottola A."/>
            <person name="Giacobazzi E."/>
            <person name="Serpini G.F."/>
            <person name="Tagliazucchi S."/>
            <person name="Fabio A."/>
            <person name="Bettua C."/>
            <person name="Bertorelli R."/>
            <person name="Frascaro F."/>
            <person name="De Sanctis V."/>
            <person name="Pecorari M."/>
            <person name="Jousson O."/>
            <person name="Segata N."/>
            <person name="Cirillo D.M."/>
        </authorList>
    </citation>
    <scope>NUCLEOTIDE SEQUENCE [LARGE SCALE GENOMIC DNA]</scope>
    <source>
        <strain evidence="5 6">CIP1034565</strain>
    </source>
</reference>
<evidence type="ECO:0000259" key="2">
    <source>
        <dbReference type="Pfam" id="PF13556"/>
    </source>
</evidence>
<organism evidence="5 6">
    <name type="scientific">Mycolicibacterium brumae</name>
    <dbReference type="NCBI Taxonomy" id="85968"/>
    <lineage>
        <taxon>Bacteria</taxon>
        <taxon>Bacillati</taxon>
        <taxon>Actinomycetota</taxon>
        <taxon>Actinomycetes</taxon>
        <taxon>Mycobacteriales</taxon>
        <taxon>Mycobacteriaceae</taxon>
        <taxon>Mycolicibacterium</taxon>
    </lineage>
</organism>
<dbReference type="InterPro" id="IPR025736">
    <property type="entry name" value="PucR_C-HTH_dom"/>
</dbReference>
<accession>A0A2G5PDB5</accession>
<comment type="similarity">
    <text evidence="1">Belongs to the CdaR family.</text>
</comment>
<evidence type="ECO:0000313" key="6">
    <source>
        <dbReference type="Proteomes" id="UP000230551"/>
    </source>
</evidence>
<proteinExistence type="inferred from homology"/>
<evidence type="ECO:0000259" key="4">
    <source>
        <dbReference type="Pfam" id="PF17853"/>
    </source>
</evidence>
<dbReference type="EMBL" id="PDCN02000005">
    <property type="protein sequence ID" value="PIB76306.1"/>
    <property type="molecule type" value="Genomic_DNA"/>
</dbReference>
<dbReference type="PANTHER" id="PTHR33744">
    <property type="entry name" value="CARBOHYDRATE DIACID REGULATOR"/>
    <property type="match status" value="1"/>
</dbReference>
<dbReference type="Pfam" id="PF13556">
    <property type="entry name" value="HTH_30"/>
    <property type="match status" value="1"/>
</dbReference>
<dbReference type="STRING" id="85968.GCA_900073015_01128"/>
<dbReference type="Gene3D" id="1.10.10.2840">
    <property type="entry name" value="PucR C-terminal helix-turn-helix domain"/>
    <property type="match status" value="1"/>
</dbReference>
<dbReference type="Pfam" id="PF14361">
    <property type="entry name" value="RsbRD_N"/>
    <property type="match status" value="1"/>
</dbReference>
<feature type="domain" description="CdaR GGDEF-like" evidence="4">
    <location>
        <begin position="175"/>
        <end position="282"/>
    </location>
</feature>
<dbReference type="OrthoDB" id="33973at2"/>
<dbReference type="InterPro" id="IPR041522">
    <property type="entry name" value="CdaR_GGDEF"/>
</dbReference>
<keyword evidence="6" id="KW-1185">Reference proteome</keyword>
<dbReference type="RefSeq" id="WP_090587209.1">
    <property type="nucleotide sequence ID" value="NZ_CP104302.1"/>
</dbReference>